<dbReference type="Proteomes" id="UP000187203">
    <property type="component" value="Unassembled WGS sequence"/>
</dbReference>
<dbReference type="OrthoDB" id="1735315at2759"/>
<proteinExistence type="predicted"/>
<dbReference type="PANTHER" id="PTHR47858:SF2">
    <property type="entry name" value="HALOACID DEHALOGENASE-LIKE HYDROLASE (HAD) SUPERFAMILY PROTEIN"/>
    <property type="match status" value="1"/>
</dbReference>
<protein>
    <submittedName>
        <fullName evidence="1">2-deoxyglucose-6-phosphate phosphatase</fullName>
    </submittedName>
</protein>
<organism evidence="1 2">
    <name type="scientific">Corchorus olitorius</name>
    <dbReference type="NCBI Taxonomy" id="93759"/>
    <lineage>
        <taxon>Eukaryota</taxon>
        <taxon>Viridiplantae</taxon>
        <taxon>Streptophyta</taxon>
        <taxon>Embryophyta</taxon>
        <taxon>Tracheophyta</taxon>
        <taxon>Spermatophyta</taxon>
        <taxon>Magnoliopsida</taxon>
        <taxon>eudicotyledons</taxon>
        <taxon>Gunneridae</taxon>
        <taxon>Pentapetalae</taxon>
        <taxon>rosids</taxon>
        <taxon>malvids</taxon>
        <taxon>Malvales</taxon>
        <taxon>Malvaceae</taxon>
        <taxon>Grewioideae</taxon>
        <taxon>Apeibeae</taxon>
        <taxon>Corchorus</taxon>
    </lineage>
</organism>
<evidence type="ECO:0000313" key="2">
    <source>
        <dbReference type="Proteomes" id="UP000187203"/>
    </source>
</evidence>
<gene>
    <name evidence="1" type="ORF">COLO4_00092</name>
</gene>
<keyword evidence="2" id="KW-1185">Reference proteome</keyword>
<comment type="caution">
    <text evidence="1">The sequence shown here is derived from an EMBL/GenBank/DDBJ whole genome shotgun (WGS) entry which is preliminary data.</text>
</comment>
<dbReference type="PANTHER" id="PTHR47858">
    <property type="entry name" value="HALOACID DEHALOGENASE-LIKE HYDROLASE (HAD) SUPERFAMILY PROTEIN"/>
    <property type="match status" value="1"/>
</dbReference>
<reference evidence="2" key="1">
    <citation type="submission" date="2013-09" db="EMBL/GenBank/DDBJ databases">
        <title>Corchorus olitorius genome sequencing.</title>
        <authorList>
            <person name="Alam M."/>
            <person name="Haque M.S."/>
            <person name="Islam M.S."/>
            <person name="Emdad E.M."/>
            <person name="Islam M.M."/>
            <person name="Ahmed B."/>
            <person name="Halim A."/>
            <person name="Hossen Q.M.M."/>
            <person name="Hossain M.Z."/>
            <person name="Ahmed R."/>
            <person name="Khan M.M."/>
            <person name="Islam R."/>
            <person name="Rashid M.M."/>
            <person name="Khan S.A."/>
            <person name="Rahman M.S."/>
            <person name="Alam M."/>
            <person name="Yahiya A.S."/>
            <person name="Khan M.S."/>
            <person name="Azam M.S."/>
            <person name="Haque T."/>
            <person name="Lashkar M.Z.H."/>
            <person name="Akhand A.I."/>
            <person name="Morshed G."/>
            <person name="Roy S."/>
            <person name="Uddin K.S."/>
            <person name="Rabeya T."/>
            <person name="Hossain A.S."/>
            <person name="Chowdhury A."/>
            <person name="Snigdha A.R."/>
            <person name="Mortoza M.S."/>
            <person name="Matin S.A."/>
            <person name="Hoque S.M.E."/>
            <person name="Islam M.K."/>
            <person name="Roy D.K."/>
            <person name="Haider R."/>
            <person name="Moosa M.M."/>
            <person name="Elias S.M."/>
            <person name="Hasan A.M."/>
            <person name="Jahan S."/>
            <person name="Shafiuddin M."/>
            <person name="Mahmood N."/>
            <person name="Shommy N.S."/>
        </authorList>
    </citation>
    <scope>NUCLEOTIDE SEQUENCE [LARGE SCALE GENOMIC DNA]</scope>
    <source>
        <strain evidence="2">cv. O-4</strain>
    </source>
</reference>
<dbReference type="AlphaFoldDB" id="A0A1R3L4P1"/>
<dbReference type="EMBL" id="AWUE01000628">
    <property type="protein sequence ID" value="OMP14287.1"/>
    <property type="molecule type" value="Genomic_DNA"/>
</dbReference>
<name>A0A1R3L4P1_9ROSI</name>
<sequence length="141" mass="16100">MVVMIAWLSTETVKLGSSSISGKNLNWAIGAEYGEGFETFRLDDPLKDYLNDRLQEGFLRQIRYAMKPDEAYSLIFSWDNVVGQSKRKIHEDKEKRRRNPMKSQWLLPLILLISPMTEMGSSSMDLPCVCPSFSSPAVYLS</sequence>
<evidence type="ECO:0000313" key="1">
    <source>
        <dbReference type="EMBL" id="OMP14287.1"/>
    </source>
</evidence>
<dbReference type="STRING" id="93759.A0A1R3L4P1"/>
<accession>A0A1R3L4P1</accession>